<evidence type="ECO:0000256" key="1">
    <source>
        <dbReference type="SAM" id="MobiDB-lite"/>
    </source>
</evidence>
<dbReference type="EMBL" id="QUZU01000020">
    <property type="protein sequence ID" value="TFY87979.1"/>
    <property type="molecule type" value="Genomic_DNA"/>
</dbReference>
<dbReference type="Proteomes" id="UP000297391">
    <property type="component" value="Unassembled WGS sequence"/>
</dbReference>
<dbReference type="OrthoDB" id="6817941at2"/>
<evidence type="ECO:0000313" key="3">
    <source>
        <dbReference type="Proteomes" id="UP000297391"/>
    </source>
</evidence>
<dbReference type="AlphaFoldDB" id="A0A4Z0AP90"/>
<accession>A0A4Z0AP90</accession>
<feature type="region of interest" description="Disordered" evidence="1">
    <location>
        <begin position="158"/>
        <end position="194"/>
    </location>
</feature>
<feature type="compositionally biased region" description="Low complexity" evidence="1">
    <location>
        <begin position="24"/>
        <end position="33"/>
    </location>
</feature>
<keyword evidence="3" id="KW-1185">Reference proteome</keyword>
<proteinExistence type="predicted"/>
<gene>
    <name evidence="2" type="ORF">DYL59_17120</name>
</gene>
<organism evidence="2 3">
    <name type="scientific">Pseudomonas kairouanensis</name>
    <dbReference type="NCBI Taxonomy" id="2293832"/>
    <lineage>
        <taxon>Bacteria</taxon>
        <taxon>Pseudomonadati</taxon>
        <taxon>Pseudomonadota</taxon>
        <taxon>Gammaproteobacteria</taxon>
        <taxon>Pseudomonadales</taxon>
        <taxon>Pseudomonadaceae</taxon>
        <taxon>Pseudomonas</taxon>
    </lineage>
</organism>
<feature type="compositionally biased region" description="Low complexity" evidence="1">
    <location>
        <begin position="1"/>
        <end position="14"/>
    </location>
</feature>
<reference evidence="2 3" key="1">
    <citation type="journal article" date="2019" name="Syst. Appl. Microbiol.">
        <title>New species of pathogenic Pseudomonas isolated from citrus in Tunisia: Proposal of Pseudomonas kairouanensis sp. nov. and Pseudomonas nabeulensis sp. nov.</title>
        <authorList>
            <person name="Oueslati M."/>
            <person name="Mulet M."/>
            <person name="Gomila M."/>
            <person name="Berge O."/>
            <person name="Hajlaoui M.R."/>
            <person name="Lalucat J."/>
            <person name="Sadfi-Zouaoui N."/>
            <person name="Garcia-Valdes E."/>
        </authorList>
    </citation>
    <scope>NUCLEOTIDE SEQUENCE [LARGE SCALE GENOMIC DNA]</scope>
    <source>
        <strain evidence="2 3">KC12</strain>
    </source>
</reference>
<sequence length="194" mass="21097">MPAKKPQAAALAVKKQPKPKVPAKAKAPASSSKTITLKQKKNPKFLDRLFIPGRTQGIEGYHAGVPKWLIQFGLNVTVYRNWTAKVGDIITVGILISPTELRPLKAMQLKEGDENKTAYYFTLPPGALPDGICDLVYTAHYAGTNDYDQSYPLKTVIKTDEPGGEDSGFPATGHPNLKFELSDTEVSPPLQHGA</sequence>
<feature type="region of interest" description="Disordered" evidence="1">
    <location>
        <begin position="1"/>
        <end position="35"/>
    </location>
</feature>
<dbReference type="RefSeq" id="WP_135290200.1">
    <property type="nucleotide sequence ID" value="NZ_QUZU01000020.1"/>
</dbReference>
<protein>
    <submittedName>
        <fullName evidence="2">Uncharacterized protein</fullName>
    </submittedName>
</protein>
<name>A0A4Z0AP90_9PSED</name>
<evidence type="ECO:0000313" key="2">
    <source>
        <dbReference type="EMBL" id="TFY87979.1"/>
    </source>
</evidence>
<comment type="caution">
    <text evidence="2">The sequence shown here is derived from an EMBL/GenBank/DDBJ whole genome shotgun (WGS) entry which is preliminary data.</text>
</comment>